<proteinExistence type="predicted"/>
<keyword evidence="4" id="KW-1185">Reference proteome</keyword>
<dbReference type="CDD" id="cd00063">
    <property type="entry name" value="FN3"/>
    <property type="match status" value="1"/>
</dbReference>
<dbReference type="OMA" id="PRNCQDG"/>
<dbReference type="InterPro" id="IPR050991">
    <property type="entry name" value="ECM_Regulatory_Proteins"/>
</dbReference>
<dbReference type="InParanoid" id="H2ZJT6"/>
<dbReference type="Ensembl" id="ENSCSAVT00000018046.1">
    <property type="protein sequence ID" value="ENSCSAVP00000017852.1"/>
    <property type="gene ID" value="ENSCSAVG00000010510.1"/>
</dbReference>
<sequence length="282" mass="31857">MVGDNSATINSLQSGKTYTIKLTAVRDSGGESIRNTLLLNVTTLIPTMSNIRLHHLNNDMSMVTFSWEAPPMHVSSFVIKYREIDSITQHDYITIEVPGTNTTVNIPDMNPGKSYEFQFYSKLGNLRSDVVKVTAEIPFRQTPERHCQDPDTHEIFAIGQHWISKAGEFLLNCTCHGPSTFDCNTGEWCHTDNGVFNVSDTWRQVNDENNKKEECVCNGRTGYTCFPRNCQDGDNWFDEGEPWISAIDGYICNCICPSDLHAPCRTTCRPQTTNQNVNLEEE</sequence>
<dbReference type="Pfam" id="PF00041">
    <property type="entry name" value="fn3"/>
    <property type="match status" value="1"/>
</dbReference>
<dbReference type="PROSITE" id="PS50853">
    <property type="entry name" value="FN3"/>
    <property type="match status" value="1"/>
</dbReference>
<evidence type="ECO:0000259" key="2">
    <source>
        <dbReference type="PROSITE" id="PS50853"/>
    </source>
</evidence>
<dbReference type="STRING" id="51511.ENSCSAVP00000017852"/>
<name>H2ZJT6_CIOSA</name>
<evidence type="ECO:0000313" key="4">
    <source>
        <dbReference type="Proteomes" id="UP000007875"/>
    </source>
</evidence>
<reference evidence="4" key="1">
    <citation type="submission" date="2003-08" db="EMBL/GenBank/DDBJ databases">
        <authorList>
            <person name="Birren B."/>
            <person name="Nusbaum C."/>
            <person name="Abebe A."/>
            <person name="Abouelleil A."/>
            <person name="Adekoya E."/>
            <person name="Ait-zahra M."/>
            <person name="Allen N."/>
            <person name="Allen T."/>
            <person name="An P."/>
            <person name="Anderson M."/>
            <person name="Anderson S."/>
            <person name="Arachchi H."/>
            <person name="Armbruster J."/>
            <person name="Bachantsang P."/>
            <person name="Baldwin J."/>
            <person name="Barry A."/>
            <person name="Bayul T."/>
            <person name="Blitshsteyn B."/>
            <person name="Bloom T."/>
            <person name="Blye J."/>
            <person name="Boguslavskiy L."/>
            <person name="Borowsky M."/>
            <person name="Boukhgalter B."/>
            <person name="Brunache A."/>
            <person name="Butler J."/>
            <person name="Calixte N."/>
            <person name="Calvo S."/>
            <person name="Camarata J."/>
            <person name="Campo K."/>
            <person name="Chang J."/>
            <person name="Cheshatsang Y."/>
            <person name="Citroen M."/>
            <person name="Collymore A."/>
            <person name="Considine T."/>
            <person name="Cook A."/>
            <person name="Cooke P."/>
            <person name="Corum B."/>
            <person name="Cuomo C."/>
            <person name="David R."/>
            <person name="Dawoe T."/>
            <person name="Degray S."/>
            <person name="Dodge S."/>
            <person name="Dooley K."/>
            <person name="Dorje P."/>
            <person name="Dorjee K."/>
            <person name="Dorris L."/>
            <person name="Duffey N."/>
            <person name="Dupes A."/>
            <person name="Elkins T."/>
            <person name="Engels R."/>
            <person name="Erickson J."/>
            <person name="Farina A."/>
            <person name="Faro S."/>
            <person name="Ferreira P."/>
            <person name="Fischer H."/>
            <person name="Fitzgerald M."/>
            <person name="Foley K."/>
            <person name="Gage D."/>
            <person name="Galagan J."/>
            <person name="Gearin G."/>
            <person name="Gnerre S."/>
            <person name="Gnirke A."/>
            <person name="Goyette A."/>
            <person name="Graham J."/>
            <person name="Grandbois E."/>
            <person name="Gyaltsen K."/>
            <person name="Hafez N."/>
            <person name="Hagopian D."/>
            <person name="Hagos B."/>
            <person name="Hall J."/>
            <person name="Hatcher B."/>
            <person name="Heller A."/>
            <person name="Higgins H."/>
            <person name="Honan T."/>
            <person name="Horn A."/>
            <person name="Houde N."/>
            <person name="Hughes L."/>
            <person name="Hulme W."/>
            <person name="Husby E."/>
            <person name="Iliev I."/>
            <person name="Jaffe D."/>
            <person name="Jones C."/>
            <person name="Kamal M."/>
            <person name="Kamat A."/>
            <person name="Kamvysselis M."/>
            <person name="Karlsson E."/>
            <person name="Kells C."/>
            <person name="Kieu A."/>
            <person name="Kisner P."/>
            <person name="Kodira C."/>
            <person name="Kulbokas E."/>
            <person name="Labutti K."/>
            <person name="Lama D."/>
            <person name="Landers T."/>
            <person name="Leger J."/>
            <person name="Levine S."/>
            <person name="Lewis D."/>
            <person name="Lewis T."/>
            <person name="Lindblad-toh K."/>
            <person name="Liu X."/>
            <person name="Lokyitsang T."/>
            <person name="Lokyitsang Y."/>
            <person name="Lucien O."/>
            <person name="Lui A."/>
            <person name="Ma L.J."/>
            <person name="Mabbitt R."/>
            <person name="Macdonald J."/>
            <person name="Maclean C."/>
            <person name="Major J."/>
            <person name="Manning J."/>
            <person name="Marabella R."/>
            <person name="Maru K."/>
            <person name="Matthews C."/>
            <person name="Mauceli E."/>
            <person name="Mccarthy M."/>
            <person name="Mcdonough S."/>
            <person name="Mcghee T."/>
            <person name="Meldrim J."/>
            <person name="Meneus L."/>
            <person name="Mesirov J."/>
            <person name="Mihalev A."/>
            <person name="Mihova T."/>
            <person name="Mikkelsen T."/>
            <person name="Mlenga V."/>
            <person name="Moru K."/>
            <person name="Mozes J."/>
            <person name="Mulrain L."/>
            <person name="Munson G."/>
            <person name="Naylor J."/>
            <person name="Newes C."/>
            <person name="Nguyen C."/>
            <person name="Nguyen N."/>
            <person name="Nguyen T."/>
            <person name="Nicol R."/>
            <person name="Nielsen C."/>
            <person name="Nizzari M."/>
            <person name="Norbu C."/>
            <person name="Norbu N."/>
            <person name="O'donnell P."/>
            <person name="Okoawo O."/>
            <person name="O'leary S."/>
            <person name="Omotosho B."/>
            <person name="O'neill K."/>
            <person name="Osman S."/>
            <person name="Parker S."/>
            <person name="Perrin D."/>
            <person name="Phunkhang P."/>
            <person name="Piqani B."/>
            <person name="Purcell S."/>
            <person name="Rachupka T."/>
            <person name="Ramasamy U."/>
            <person name="Rameau R."/>
            <person name="Ray V."/>
            <person name="Raymond C."/>
            <person name="Retta R."/>
            <person name="Richardson S."/>
            <person name="Rise C."/>
            <person name="Rodriguez J."/>
            <person name="Rogers J."/>
            <person name="Rogov P."/>
            <person name="Rutman M."/>
            <person name="Schupbach R."/>
            <person name="Seaman C."/>
            <person name="Settipalli S."/>
            <person name="Sharpe T."/>
            <person name="Sheridan J."/>
            <person name="Sherpa N."/>
            <person name="Shi J."/>
            <person name="Smirnov S."/>
            <person name="Smith C."/>
            <person name="Sougnez C."/>
            <person name="Spencer B."/>
            <person name="Stalker J."/>
            <person name="Stange-thomann N."/>
            <person name="Stavropoulos S."/>
            <person name="Stetson K."/>
            <person name="Stone C."/>
            <person name="Stone S."/>
            <person name="Stubbs M."/>
            <person name="Talamas J."/>
            <person name="Tchuinga P."/>
            <person name="Tenzing P."/>
            <person name="Tesfaye S."/>
            <person name="Theodore J."/>
            <person name="Thoulutsang Y."/>
            <person name="Topham K."/>
            <person name="Towey S."/>
            <person name="Tsamla T."/>
            <person name="Tsomo N."/>
            <person name="Vallee D."/>
            <person name="Vassiliev H."/>
            <person name="Venkataraman V."/>
            <person name="Vinson J."/>
            <person name="Vo A."/>
            <person name="Wade C."/>
            <person name="Wang S."/>
            <person name="Wangchuk T."/>
            <person name="Wangdi T."/>
            <person name="Whittaker C."/>
            <person name="Wilkinson J."/>
            <person name="Wu Y."/>
            <person name="Wyman D."/>
            <person name="Yadav S."/>
            <person name="Yang S."/>
            <person name="Yang X."/>
            <person name="Yeager S."/>
            <person name="Yee E."/>
            <person name="Young G."/>
            <person name="Zainoun J."/>
            <person name="Zembeck L."/>
            <person name="Zimmer A."/>
            <person name="Zody M."/>
            <person name="Lander E."/>
        </authorList>
    </citation>
    <scope>NUCLEOTIDE SEQUENCE [LARGE SCALE GENOMIC DNA]</scope>
</reference>
<reference evidence="3" key="2">
    <citation type="submission" date="2025-08" db="UniProtKB">
        <authorList>
            <consortium name="Ensembl"/>
        </authorList>
    </citation>
    <scope>IDENTIFICATION</scope>
</reference>
<dbReference type="InterPro" id="IPR013783">
    <property type="entry name" value="Ig-like_fold"/>
</dbReference>
<dbReference type="Proteomes" id="UP000007875">
    <property type="component" value="Unassembled WGS sequence"/>
</dbReference>
<dbReference type="PANTHER" id="PTHR46708">
    <property type="entry name" value="TENASCIN"/>
    <property type="match status" value="1"/>
</dbReference>
<dbReference type="InterPro" id="IPR036116">
    <property type="entry name" value="FN3_sf"/>
</dbReference>
<dbReference type="Gene3D" id="2.60.40.10">
    <property type="entry name" value="Immunoglobulins"/>
    <property type="match status" value="1"/>
</dbReference>
<dbReference type="SUPFAM" id="SSF49265">
    <property type="entry name" value="Fibronectin type III"/>
    <property type="match status" value="1"/>
</dbReference>
<evidence type="ECO:0000256" key="1">
    <source>
        <dbReference type="ARBA" id="ARBA00022737"/>
    </source>
</evidence>
<evidence type="ECO:0000313" key="3">
    <source>
        <dbReference type="Ensembl" id="ENSCSAVP00000017852.1"/>
    </source>
</evidence>
<dbReference type="SUPFAM" id="SSF57603">
    <property type="entry name" value="FnI-like domain"/>
    <property type="match status" value="1"/>
</dbReference>
<accession>H2ZJT6</accession>
<dbReference type="InterPro" id="IPR003961">
    <property type="entry name" value="FN3_dom"/>
</dbReference>
<dbReference type="HOGENOM" id="CLU_986796_0_0_1"/>
<organism evidence="3 4">
    <name type="scientific">Ciona savignyi</name>
    <name type="common">Pacific transparent sea squirt</name>
    <dbReference type="NCBI Taxonomy" id="51511"/>
    <lineage>
        <taxon>Eukaryota</taxon>
        <taxon>Metazoa</taxon>
        <taxon>Chordata</taxon>
        <taxon>Tunicata</taxon>
        <taxon>Ascidiacea</taxon>
        <taxon>Phlebobranchia</taxon>
        <taxon>Cionidae</taxon>
        <taxon>Ciona</taxon>
    </lineage>
</organism>
<keyword evidence="1" id="KW-0677">Repeat</keyword>
<dbReference type="Gene3D" id="2.10.70.10">
    <property type="entry name" value="Complement Module, domain 1"/>
    <property type="match status" value="1"/>
</dbReference>
<feature type="domain" description="Fibronectin type-III" evidence="2">
    <location>
        <begin position="47"/>
        <end position="145"/>
    </location>
</feature>
<protein>
    <recommendedName>
        <fullName evidence="2">Fibronectin type-III domain-containing protein</fullName>
    </recommendedName>
</protein>
<dbReference type="PANTHER" id="PTHR46708:SF2">
    <property type="entry name" value="FIBRONECTIN TYPE-III DOMAIN-CONTAINING PROTEIN"/>
    <property type="match status" value="1"/>
</dbReference>
<dbReference type="AlphaFoldDB" id="H2ZJT6"/>
<reference evidence="3" key="3">
    <citation type="submission" date="2025-09" db="UniProtKB">
        <authorList>
            <consortium name="Ensembl"/>
        </authorList>
    </citation>
    <scope>IDENTIFICATION</scope>
</reference>